<feature type="region of interest" description="Disordered" evidence="5">
    <location>
        <begin position="343"/>
        <end position="412"/>
    </location>
</feature>
<dbReference type="EMBL" id="JABANM010034235">
    <property type="protein sequence ID" value="KAF4699960.1"/>
    <property type="molecule type" value="Genomic_DNA"/>
</dbReference>
<evidence type="ECO:0000256" key="3">
    <source>
        <dbReference type="ARBA" id="ARBA00023212"/>
    </source>
</evidence>
<evidence type="ECO:0000256" key="2">
    <source>
        <dbReference type="ARBA" id="ARBA00022490"/>
    </source>
</evidence>
<evidence type="ECO:0000313" key="8">
    <source>
        <dbReference type="Proteomes" id="UP000574390"/>
    </source>
</evidence>
<dbReference type="InterPro" id="IPR036534">
    <property type="entry name" value="GAR_dom_sf"/>
</dbReference>
<dbReference type="GO" id="GO:0005856">
    <property type="term" value="C:cytoskeleton"/>
    <property type="evidence" value="ECO:0007669"/>
    <property type="project" value="UniProtKB-SubCell"/>
</dbReference>
<feature type="coiled-coil region" evidence="4">
    <location>
        <begin position="7"/>
        <end position="66"/>
    </location>
</feature>
<evidence type="ECO:0000259" key="6">
    <source>
        <dbReference type="PROSITE" id="PS51460"/>
    </source>
</evidence>
<protein>
    <recommendedName>
        <fullName evidence="6">GAR domain-containing protein</fullName>
    </recommendedName>
</protein>
<accession>A0A7J6PX24</accession>
<sequence>ASRECRVAALERDNAALRSELETLQDAYEVNLRRSDDRRIKLEHLVEEQEETLNYLNSLVQSYELEASREEEREAERCDSPLLCNGGTMREIDDRAMTDEPCTPAVEVPGRGGVRGNKWGTKIVAPSPHSVEALHETPTSDQFRASPSRGTTSPPRPNAEDSSSPELTSGERESHGPEDLVQASTGGHASRVPVKSPPSEVSSNLMHPTSSTIVNRGLTIASSHCSGSEPPRYRHRPTPLGSPSGSPALLMSSRPGGMLDPISLRPVLSRHSSSLVHQPPASITHIAEVAPWGTMEASAGYSVGAAPGMAAHQQLGLATCLSASATKAAVTTQTDMALTCSSTTVPSEDYRPPCGDMAGTQDTSATETEADDGVTQSSPIVPKLRLEALAEPRKPKIDRNAPSSSPGASGAPFTVDSAALDCPGAEVKGASGGVMLTFPTSDVVGKIKRSPRLEQRLASAASARPFLTARPAKTARCRGSANLHFAPAPRKAVSNLTAPRPDGIPTEYPAPAEMHSKLAAARDTMKRSRKLEASSSLLQERLLHRLVHDARDEDESPSRPQTARPPRRTSPRYGLSQSVDGVGFPQTARVVRDSTTCSVSGPVPETADILDESLRMYLSSPESPQTRYEFEKISKGVYKYGSKRVVIAMKNDKPMVRIGGGFTHLGNFLETEERHQEVIEYRAGYHRIGGRNPLNSVGQRKIRESI</sequence>
<dbReference type="AlphaFoldDB" id="A0A7J6PX24"/>
<name>A0A7J6PX24_PEROL</name>
<feature type="region of interest" description="Disordered" evidence="5">
    <location>
        <begin position="221"/>
        <end position="246"/>
    </location>
</feature>
<proteinExistence type="predicted"/>
<dbReference type="SUPFAM" id="SSF143575">
    <property type="entry name" value="GAS2 domain-like"/>
    <property type="match status" value="1"/>
</dbReference>
<feature type="region of interest" description="Disordered" evidence="5">
    <location>
        <begin position="100"/>
        <end position="207"/>
    </location>
</feature>
<gene>
    <name evidence="7" type="ORF">FOZ62_012821</name>
</gene>
<feature type="compositionally biased region" description="Basic and acidic residues" evidence="5">
    <location>
        <begin position="169"/>
        <end position="178"/>
    </location>
</feature>
<comment type="subcellular location">
    <subcellularLocation>
        <location evidence="1">Cytoplasm</location>
        <location evidence="1">Cytoskeleton</location>
    </subcellularLocation>
</comment>
<feature type="domain" description="GAR" evidence="6">
    <location>
        <begin position="605"/>
        <end position="676"/>
    </location>
</feature>
<feature type="compositionally biased region" description="Low complexity" evidence="5">
    <location>
        <begin position="190"/>
        <end position="203"/>
    </location>
</feature>
<evidence type="ECO:0000256" key="1">
    <source>
        <dbReference type="ARBA" id="ARBA00004245"/>
    </source>
</evidence>
<keyword evidence="2" id="KW-0963">Cytoplasm</keyword>
<dbReference type="Gene3D" id="3.30.920.20">
    <property type="entry name" value="Gas2-like domain"/>
    <property type="match status" value="1"/>
</dbReference>
<dbReference type="PROSITE" id="PS51460">
    <property type="entry name" value="GAR"/>
    <property type="match status" value="1"/>
</dbReference>
<evidence type="ECO:0000256" key="5">
    <source>
        <dbReference type="SAM" id="MobiDB-lite"/>
    </source>
</evidence>
<evidence type="ECO:0000313" key="7">
    <source>
        <dbReference type="EMBL" id="KAF4699960.1"/>
    </source>
</evidence>
<feature type="region of interest" description="Disordered" evidence="5">
    <location>
        <begin position="548"/>
        <end position="579"/>
    </location>
</feature>
<evidence type="ECO:0000256" key="4">
    <source>
        <dbReference type="SAM" id="Coils"/>
    </source>
</evidence>
<dbReference type="Pfam" id="PF02187">
    <property type="entry name" value="GAS2"/>
    <property type="match status" value="1"/>
</dbReference>
<keyword evidence="3" id="KW-0206">Cytoskeleton</keyword>
<dbReference type="Proteomes" id="UP000574390">
    <property type="component" value="Unassembled WGS sequence"/>
</dbReference>
<dbReference type="GO" id="GO:0008017">
    <property type="term" value="F:microtubule binding"/>
    <property type="evidence" value="ECO:0007669"/>
    <property type="project" value="InterPro"/>
</dbReference>
<keyword evidence="4" id="KW-0175">Coiled coil</keyword>
<feature type="compositionally biased region" description="Basic and acidic residues" evidence="5">
    <location>
        <begin position="384"/>
        <end position="399"/>
    </location>
</feature>
<feature type="compositionally biased region" description="Low complexity" evidence="5">
    <location>
        <begin position="401"/>
        <end position="412"/>
    </location>
</feature>
<feature type="non-terminal residue" evidence="7">
    <location>
        <position position="706"/>
    </location>
</feature>
<comment type="caution">
    <text evidence="7">The sequence shown here is derived from an EMBL/GenBank/DDBJ whole genome shotgun (WGS) entry which is preliminary data.</text>
</comment>
<reference evidence="7 8" key="1">
    <citation type="submission" date="2020-04" db="EMBL/GenBank/DDBJ databases">
        <title>Perkinsus olseni comparative genomics.</title>
        <authorList>
            <person name="Bogema D.R."/>
        </authorList>
    </citation>
    <scope>NUCLEOTIDE SEQUENCE [LARGE SCALE GENOMIC DNA]</scope>
    <source>
        <strain evidence="7">ATCC PRA-205</strain>
    </source>
</reference>
<organism evidence="7 8">
    <name type="scientific">Perkinsus olseni</name>
    <name type="common">Perkinsus atlanticus</name>
    <dbReference type="NCBI Taxonomy" id="32597"/>
    <lineage>
        <taxon>Eukaryota</taxon>
        <taxon>Sar</taxon>
        <taxon>Alveolata</taxon>
        <taxon>Perkinsozoa</taxon>
        <taxon>Perkinsea</taxon>
        <taxon>Perkinsida</taxon>
        <taxon>Perkinsidae</taxon>
        <taxon>Perkinsus</taxon>
    </lineage>
</organism>
<dbReference type="InterPro" id="IPR003108">
    <property type="entry name" value="GAR_dom"/>
</dbReference>